<feature type="transmembrane region" description="Helical" evidence="2">
    <location>
        <begin position="359"/>
        <end position="381"/>
    </location>
</feature>
<feature type="compositionally biased region" description="Pro residues" evidence="1">
    <location>
        <begin position="407"/>
        <end position="421"/>
    </location>
</feature>
<dbReference type="HOGENOM" id="CLU_651817_0_0_5"/>
<keyword evidence="2" id="KW-0812">Transmembrane</keyword>
<feature type="region of interest" description="Disordered" evidence="1">
    <location>
        <begin position="396"/>
        <end position="421"/>
    </location>
</feature>
<evidence type="ECO:0000313" key="3">
    <source>
        <dbReference type="EMBL" id="ABI64631.1"/>
    </source>
</evidence>
<sequence>MYRERSTKDPDVRQAIIILVHVLLSAMFAGISGLAAHNILMSSLSTARAEMLQSYIRVRADREQTLFDEARVLTEAAEQAFLRRHALIDAEEITDDFDALFPPFGDGTRRSHPDLFNGRVLPGADYVFGIGAFMGDGVLMTPEEQRRYMAGFNVVRTFGESHLGEFSSLYYFTPDRRVVIFAPDREDGLAFYRYEAPADFNLQADEDPQLFSQDTNPDSAMQCTRLSRFVYSDGGERSATACRKPIRVDGELMGAFGTSIDMTEHLASSLEAPPAGGVNLVFDRDGNVIARGQTLQQARAFGISPVEIMDLLRDDPRPRGVVGTPRSEFLVAFSRIAGPEWYFVSVSHLAEIKVTATRWGWRLFYFIFVLSLVTSGIRGLLRRSELIRVFLDPPARASQARRYVPTSTPPPGDPSGPPADN</sequence>
<dbReference type="Proteomes" id="UP000001964">
    <property type="component" value="Chromosome"/>
</dbReference>
<protein>
    <recommendedName>
        <fullName evidence="5">Cache domain-containing protein</fullName>
    </recommendedName>
</protein>
<keyword evidence="4" id="KW-1185">Reference proteome</keyword>
<name>Q0ASV6_MARMM</name>
<gene>
    <name evidence="3" type="ordered locus">Mmar10_0338</name>
</gene>
<evidence type="ECO:0000313" key="4">
    <source>
        <dbReference type="Proteomes" id="UP000001964"/>
    </source>
</evidence>
<dbReference type="AlphaFoldDB" id="Q0ASV6"/>
<dbReference type="KEGG" id="mmr:Mmar10_0338"/>
<reference evidence="3 4" key="1">
    <citation type="submission" date="2006-08" db="EMBL/GenBank/DDBJ databases">
        <title>Complete sequence of Maricaulis maris MCS10.</title>
        <authorList>
            <consortium name="US DOE Joint Genome Institute"/>
            <person name="Copeland A."/>
            <person name="Lucas S."/>
            <person name="Lapidus A."/>
            <person name="Barry K."/>
            <person name="Detter J.C."/>
            <person name="Glavina del Rio T."/>
            <person name="Hammon N."/>
            <person name="Israni S."/>
            <person name="Dalin E."/>
            <person name="Tice H."/>
            <person name="Pitluck S."/>
            <person name="Saunders E."/>
            <person name="Brettin T."/>
            <person name="Bruce D."/>
            <person name="Han C."/>
            <person name="Tapia R."/>
            <person name="Gilna P."/>
            <person name="Schmutz J."/>
            <person name="Larimer F."/>
            <person name="Land M."/>
            <person name="Hauser L."/>
            <person name="Kyrpides N."/>
            <person name="Mikhailova N."/>
            <person name="Viollier P."/>
            <person name="Stephens C."/>
            <person name="Richardson P."/>
        </authorList>
    </citation>
    <scope>NUCLEOTIDE SEQUENCE [LARGE SCALE GENOMIC DNA]</scope>
    <source>
        <strain evidence="3 4">MCS10</strain>
    </source>
</reference>
<organism evidence="3 4">
    <name type="scientific">Maricaulis maris (strain MCS10)</name>
    <name type="common">Caulobacter maris</name>
    <dbReference type="NCBI Taxonomy" id="394221"/>
    <lineage>
        <taxon>Bacteria</taxon>
        <taxon>Pseudomonadati</taxon>
        <taxon>Pseudomonadota</taxon>
        <taxon>Alphaproteobacteria</taxon>
        <taxon>Maricaulales</taxon>
        <taxon>Maricaulaceae</taxon>
        <taxon>Maricaulis</taxon>
    </lineage>
</organism>
<evidence type="ECO:0000256" key="2">
    <source>
        <dbReference type="SAM" id="Phobius"/>
    </source>
</evidence>
<accession>Q0ASV6</accession>
<keyword evidence="2" id="KW-0472">Membrane</keyword>
<dbReference type="EMBL" id="CP000449">
    <property type="protein sequence ID" value="ABI64631.1"/>
    <property type="molecule type" value="Genomic_DNA"/>
</dbReference>
<feature type="transmembrane region" description="Helical" evidence="2">
    <location>
        <begin position="12"/>
        <end position="36"/>
    </location>
</feature>
<dbReference type="STRING" id="394221.Mmar10_0338"/>
<evidence type="ECO:0008006" key="5">
    <source>
        <dbReference type="Google" id="ProtNLM"/>
    </source>
</evidence>
<keyword evidence="2" id="KW-1133">Transmembrane helix</keyword>
<proteinExistence type="predicted"/>
<evidence type="ECO:0000256" key="1">
    <source>
        <dbReference type="SAM" id="MobiDB-lite"/>
    </source>
</evidence>
<dbReference type="eggNOG" id="COG2205">
    <property type="taxonomic scope" value="Bacteria"/>
</dbReference>